<evidence type="ECO:0000256" key="1">
    <source>
        <dbReference type="SAM" id="MobiDB-lite"/>
    </source>
</evidence>
<dbReference type="RefSeq" id="WP_052681111.1">
    <property type="nucleotide sequence ID" value="NZ_JYFN01000020.1"/>
</dbReference>
<accession>A0A0D8BFC0</accession>
<dbReference type="SUPFAM" id="SSF48452">
    <property type="entry name" value="TPR-like"/>
    <property type="match status" value="3"/>
</dbReference>
<dbReference type="AlphaFoldDB" id="A0A0D8BFC0"/>
<proteinExistence type="predicted"/>
<gene>
    <name evidence="3" type="ORF">FF36_02909</name>
</gene>
<evidence type="ECO:0000313" key="4">
    <source>
        <dbReference type="Proteomes" id="UP000032545"/>
    </source>
</evidence>
<comment type="caution">
    <text evidence="3">The sequence shown here is derived from an EMBL/GenBank/DDBJ whole genome shotgun (WGS) entry which is preliminary data.</text>
</comment>
<sequence length="865" mass="93227">MRSTRPFAVDAAGTAQPGTDLFLSHAGPDENWFAWITDILEAAGRTVRVQPSESPGGEYAVSDIGAEVARAERVLVVCSPALFEAPWCTLEWAAVLATRPLLLLRVADGPVPEMLATVHRVDLFGVDEAAATRRLLDAVAPPGAPRPAQPGPATPVAPFPAQPGPDAPVAPFPPLLPAGWNVPRRDRWAVERGTLLSQVRRALTGGPVPAVVLRGPAGSGRTQLAVDYAHRHASGYGLVRWLDAGQLPLLGQQLAALAGPLGLPARAGVDATIGAVLAELNRRDRWLLVFDDARDASGLWRWLDQSLPARSGHLLLVDADGTARRGDPVPAVEVGPLPRERSVALLTVRRPDLDPGVADAIAARLAGQPLAVGLAARLLAQDDRDPRDLLTGRDGHAPVELCWTLFQQRYAQSAPATVRLLELCALLAPAPVPLSLLRAGRPPSRRGRIGPTHRQRRGDGERDLHRIVAVAVDHGLARRAGDSIALPGLVRDAVAAGLTPRRRRELGDLAGRLLAAAYAQSPADRPTWSAQAPVVPHLLAALDTLDDPDDPHQLHAWADVHCSHLYARGAYAAAEHLARDLYRRNLGRFGPDHRDTLATANNLAVALLAVGQREAAWELERDTLARRLRFLGENHPDTLATAANLAIVLWELGEHEAAHGLLADTVARSRAALGEDHADTLARAHQLAGRLGALGDRWNARTLLDDVLARRRRLLGEDHPETLDTTTDLAGVLRGLGQFRTARALDEDVLARLRRLLGDDHPDVLAFASRLASTLDDLGEFQSARRLTEEVLARRRRLLGDDHPDTLASTHSLAASLSASGDYRGAQELFEEALGRWRRQFAATRARTDRAVRRPRPHPDGGMAS</sequence>
<dbReference type="InterPro" id="IPR053137">
    <property type="entry name" value="NLR-like"/>
</dbReference>
<keyword evidence="4" id="KW-1185">Reference proteome</keyword>
<dbReference type="PANTHER" id="PTHR46082">
    <property type="entry name" value="ATP/GTP-BINDING PROTEIN-RELATED"/>
    <property type="match status" value="1"/>
</dbReference>
<dbReference type="Gene3D" id="3.40.50.300">
    <property type="entry name" value="P-loop containing nucleotide triphosphate hydrolases"/>
    <property type="match status" value="1"/>
</dbReference>
<organism evidence="3 4">
    <name type="scientific">Frankia torreyi</name>
    <dbReference type="NCBI Taxonomy" id="1856"/>
    <lineage>
        <taxon>Bacteria</taxon>
        <taxon>Bacillati</taxon>
        <taxon>Actinomycetota</taxon>
        <taxon>Actinomycetes</taxon>
        <taxon>Frankiales</taxon>
        <taxon>Frankiaceae</taxon>
        <taxon>Frankia</taxon>
    </lineage>
</organism>
<dbReference type="NCBIfam" id="NF040586">
    <property type="entry name" value="FxSxx_TPR"/>
    <property type="match status" value="1"/>
</dbReference>
<dbReference type="Pfam" id="PF13424">
    <property type="entry name" value="TPR_12"/>
    <property type="match status" value="1"/>
</dbReference>
<dbReference type="InterPro" id="IPR000157">
    <property type="entry name" value="TIR_dom"/>
</dbReference>
<feature type="compositionally biased region" description="Basic residues" evidence="1">
    <location>
        <begin position="443"/>
        <end position="456"/>
    </location>
</feature>
<dbReference type="SUPFAM" id="SSF52540">
    <property type="entry name" value="P-loop containing nucleoside triphosphate hydrolases"/>
    <property type="match status" value="1"/>
</dbReference>
<feature type="domain" description="TIR" evidence="2">
    <location>
        <begin position="22"/>
        <end position="136"/>
    </location>
</feature>
<dbReference type="InterPro" id="IPR011990">
    <property type="entry name" value="TPR-like_helical_dom_sf"/>
</dbReference>
<dbReference type="OrthoDB" id="3213554at2"/>
<feature type="region of interest" description="Disordered" evidence="1">
    <location>
        <begin position="846"/>
        <end position="865"/>
    </location>
</feature>
<dbReference type="Gene3D" id="1.25.40.10">
    <property type="entry name" value="Tetratricopeptide repeat domain"/>
    <property type="match status" value="2"/>
</dbReference>
<feature type="region of interest" description="Disordered" evidence="1">
    <location>
        <begin position="139"/>
        <end position="172"/>
    </location>
</feature>
<reference evidence="3 4" key="2">
    <citation type="journal article" date="2016" name="Genome Announc.">
        <title>Permanent Draft Genome Sequences for Two Variants of Frankia sp. Strain CpI1, the First Frankia Strain Isolated from Root Nodules of Comptonia peregrina.</title>
        <authorList>
            <person name="Oshone R."/>
            <person name="Hurst S.G.IV."/>
            <person name="Abebe-Akele F."/>
            <person name="Simpson S."/>
            <person name="Morris K."/>
            <person name="Thomas W.K."/>
            <person name="Tisa L.S."/>
        </authorList>
    </citation>
    <scope>NUCLEOTIDE SEQUENCE [LARGE SCALE GENOMIC DNA]</scope>
    <source>
        <strain evidence="4">CpI1-S</strain>
    </source>
</reference>
<dbReference type="InterPro" id="IPR027417">
    <property type="entry name" value="P-loop_NTPase"/>
</dbReference>
<dbReference type="Pfam" id="PF13374">
    <property type="entry name" value="TPR_10"/>
    <property type="match status" value="4"/>
</dbReference>
<feature type="compositionally biased region" description="Pro residues" evidence="1">
    <location>
        <begin position="142"/>
        <end position="172"/>
    </location>
</feature>
<feature type="region of interest" description="Disordered" evidence="1">
    <location>
        <begin position="438"/>
        <end position="461"/>
    </location>
</feature>
<dbReference type="PATRIC" id="fig|1502723.3.peg.2048"/>
<dbReference type="EMBL" id="JYFN01000020">
    <property type="protein sequence ID" value="KJE22730.1"/>
    <property type="molecule type" value="Genomic_DNA"/>
</dbReference>
<evidence type="ECO:0000313" key="3">
    <source>
        <dbReference type="EMBL" id="KJE22730.1"/>
    </source>
</evidence>
<reference evidence="4" key="1">
    <citation type="submission" date="2015-02" db="EMBL/GenBank/DDBJ databases">
        <title>Draft Genome of Frankia sp. CpI1-S.</title>
        <authorList>
            <person name="Oshone R.T."/>
            <person name="Ngom M."/>
            <person name="Ghodhbane-Gtari F."/>
            <person name="Gtari M."/>
            <person name="Morris K."/>
            <person name="Thomas K."/>
            <person name="Sen A."/>
            <person name="Tisa L.S."/>
        </authorList>
    </citation>
    <scope>NUCLEOTIDE SEQUENCE [LARGE SCALE GENOMIC DNA]</scope>
    <source>
        <strain evidence="4">CpI1-S</strain>
    </source>
</reference>
<dbReference type="Proteomes" id="UP000032545">
    <property type="component" value="Unassembled WGS sequence"/>
</dbReference>
<dbReference type="Gene3D" id="3.40.50.10140">
    <property type="entry name" value="Toll/interleukin-1 receptor homology (TIR) domain"/>
    <property type="match status" value="1"/>
</dbReference>
<name>A0A0D8BFC0_9ACTN</name>
<dbReference type="Pfam" id="PF13676">
    <property type="entry name" value="TIR_2"/>
    <property type="match status" value="1"/>
</dbReference>
<dbReference type="SUPFAM" id="SSF52200">
    <property type="entry name" value="Toll/Interleukin receptor TIR domain"/>
    <property type="match status" value="1"/>
</dbReference>
<dbReference type="GO" id="GO:0007165">
    <property type="term" value="P:signal transduction"/>
    <property type="evidence" value="ECO:0007669"/>
    <property type="project" value="InterPro"/>
</dbReference>
<evidence type="ECO:0000259" key="2">
    <source>
        <dbReference type="Pfam" id="PF13676"/>
    </source>
</evidence>
<dbReference type="InterPro" id="IPR035897">
    <property type="entry name" value="Toll_tir_struct_dom_sf"/>
</dbReference>
<dbReference type="PANTHER" id="PTHR46082:SF6">
    <property type="entry name" value="AAA+ ATPASE DOMAIN-CONTAINING PROTEIN-RELATED"/>
    <property type="match status" value="1"/>
</dbReference>
<protein>
    <submittedName>
        <fullName evidence="3">TIR domain/Tetratricopeptide repeat-containing protein</fullName>
    </submittedName>
</protein>